<dbReference type="RefSeq" id="WP_115467808.1">
    <property type="nucleotide sequence ID" value="NZ_QKRA01000003.1"/>
</dbReference>
<accession>A0A370U9V0</accession>
<dbReference type="GO" id="GO:0015847">
    <property type="term" value="P:putrescine transport"/>
    <property type="evidence" value="ECO:0007669"/>
    <property type="project" value="UniProtKB-ARBA"/>
</dbReference>
<evidence type="ECO:0000256" key="3">
    <source>
        <dbReference type="ARBA" id="ARBA00022519"/>
    </source>
</evidence>
<dbReference type="EC" id="7.6.2.11" evidence="8"/>
<dbReference type="PANTHER" id="PTHR42781:SF5">
    <property type="entry name" value="PUTRESCINE TRANSPORT ATP-BINDING PROTEIN POTG"/>
    <property type="match status" value="1"/>
</dbReference>
<dbReference type="SUPFAM" id="SSF50331">
    <property type="entry name" value="MOP-like"/>
    <property type="match status" value="1"/>
</dbReference>
<evidence type="ECO:0000256" key="6">
    <source>
        <dbReference type="ARBA" id="ARBA00022967"/>
    </source>
</evidence>
<evidence type="ECO:0000256" key="2">
    <source>
        <dbReference type="ARBA" id="ARBA00022475"/>
    </source>
</evidence>
<dbReference type="OrthoDB" id="9802264at2"/>
<keyword evidence="4 8" id="KW-0547">Nucleotide-binding</keyword>
<dbReference type="FunFam" id="3.40.50.300:FF:000133">
    <property type="entry name" value="Spermidine/putrescine import ATP-binding protein PotA"/>
    <property type="match status" value="1"/>
</dbReference>
<dbReference type="InterPro" id="IPR005893">
    <property type="entry name" value="PotA-like"/>
</dbReference>
<keyword evidence="1 8" id="KW-0813">Transport</keyword>
<keyword evidence="2 8" id="KW-1003">Cell membrane</keyword>
<dbReference type="GO" id="GO:0043190">
    <property type="term" value="C:ATP-binding cassette (ABC) transporter complex"/>
    <property type="evidence" value="ECO:0007669"/>
    <property type="project" value="InterPro"/>
</dbReference>
<organism evidence="10 11">
    <name type="scientific">Marinomonas piezotolerans</name>
    <dbReference type="NCBI Taxonomy" id="2213058"/>
    <lineage>
        <taxon>Bacteria</taxon>
        <taxon>Pseudomonadati</taxon>
        <taxon>Pseudomonadota</taxon>
        <taxon>Gammaproteobacteria</taxon>
        <taxon>Oceanospirillales</taxon>
        <taxon>Oceanospirillaceae</taxon>
        <taxon>Marinomonas</taxon>
    </lineage>
</organism>
<dbReference type="Gene3D" id="2.40.50.140">
    <property type="entry name" value="Nucleic acid-binding proteins"/>
    <property type="match status" value="1"/>
</dbReference>
<dbReference type="GO" id="GO:0015417">
    <property type="term" value="F:ABC-type polyamine transporter activity"/>
    <property type="evidence" value="ECO:0007669"/>
    <property type="project" value="UniProtKB-EC"/>
</dbReference>
<dbReference type="Pfam" id="PF00005">
    <property type="entry name" value="ABC_tran"/>
    <property type="match status" value="1"/>
</dbReference>
<keyword evidence="7 8" id="KW-0472">Membrane</keyword>
<dbReference type="NCBIfam" id="TIGR01187">
    <property type="entry name" value="potA"/>
    <property type="match status" value="1"/>
</dbReference>
<dbReference type="PROSITE" id="PS00211">
    <property type="entry name" value="ABC_TRANSPORTER_1"/>
    <property type="match status" value="1"/>
</dbReference>
<evidence type="ECO:0000256" key="8">
    <source>
        <dbReference type="RuleBase" id="RU364083"/>
    </source>
</evidence>
<evidence type="ECO:0000259" key="9">
    <source>
        <dbReference type="PROSITE" id="PS50893"/>
    </source>
</evidence>
<comment type="function">
    <text evidence="8">Part of the ABC transporter complex PotABCD involved in spermidine/putrescine import. Responsible for energy coupling to the transport system.</text>
</comment>
<dbReference type="InterPro" id="IPR027417">
    <property type="entry name" value="P-loop_NTPase"/>
</dbReference>
<keyword evidence="3" id="KW-0997">Cell inner membrane</keyword>
<protein>
    <recommendedName>
        <fullName evidence="8">Spermidine/putrescine import ATP-binding protein PotA</fullName>
        <ecNumber evidence="8">7.6.2.11</ecNumber>
    </recommendedName>
</protein>
<sequence>MNNENTLLSIQNISKHFNDSKAVDGLSLDIYENEFFALLGSSGSGKTTLLRMLAGLETPTEGQILLDDKDMVPVHASKRPVNLMFQSYALFPHMSVEQNIAYGLEMERMERSLIDKKVQEMLEIIQLEKMAKRRPDQLSGGQRQRVALARALVKKPRLLLLDEPLGALDKKLRSEMQLELKRLQHEVGITFVIVTHDQEEALVMADRIAIMRDGNLLQCGTPQEIYEHPKDRFAADFIGEMNFLPGVVQGDSIIASSKRKISVMSTNGFEDGESVVAAIRPERMSLFLENAENSIEGKVHTSAYHGMDILLHVSTEFGEKPISVRVPIHSVGDKPFKAGDSVTLYWYEKDTRVFANK</sequence>
<reference evidence="10 11" key="1">
    <citation type="submission" date="2018-06" db="EMBL/GenBank/DDBJ databases">
        <title>Marinomonas sp. YLB-05 draft genome sequence.</title>
        <authorList>
            <person name="Yu L."/>
            <person name="Tang X."/>
        </authorList>
    </citation>
    <scope>NUCLEOTIDE SEQUENCE [LARGE SCALE GENOMIC DNA]</scope>
    <source>
        <strain evidence="10 11">YLB-05</strain>
    </source>
</reference>
<gene>
    <name evidence="8" type="primary">potA</name>
    <name evidence="10" type="ORF">DN730_09135</name>
</gene>
<dbReference type="PROSITE" id="PS50893">
    <property type="entry name" value="ABC_TRANSPORTER_2"/>
    <property type="match status" value="1"/>
</dbReference>
<dbReference type="InterPro" id="IPR008995">
    <property type="entry name" value="Mo/tungstate-bd_C_term_dom"/>
</dbReference>
<evidence type="ECO:0000256" key="7">
    <source>
        <dbReference type="ARBA" id="ARBA00023136"/>
    </source>
</evidence>
<evidence type="ECO:0000256" key="1">
    <source>
        <dbReference type="ARBA" id="ARBA00022448"/>
    </source>
</evidence>
<dbReference type="AlphaFoldDB" id="A0A370U9V0"/>
<dbReference type="GO" id="GO:0016887">
    <property type="term" value="F:ATP hydrolysis activity"/>
    <property type="evidence" value="ECO:0007669"/>
    <property type="project" value="InterPro"/>
</dbReference>
<keyword evidence="11" id="KW-1185">Reference proteome</keyword>
<evidence type="ECO:0000256" key="5">
    <source>
        <dbReference type="ARBA" id="ARBA00022840"/>
    </source>
</evidence>
<keyword evidence="6 8" id="KW-1278">Translocase</keyword>
<comment type="similarity">
    <text evidence="8">Belongs to the ABC transporter superfamily. Spermidine/putrescine importer (TC 3.A.1.11.1) family.</text>
</comment>
<comment type="subunit">
    <text evidence="8">The complex is composed of two ATP-binding proteins (PotA), two transmembrane proteins (PotB and PotC) and a solute-binding protein (PotD).</text>
</comment>
<dbReference type="SUPFAM" id="SSF52540">
    <property type="entry name" value="P-loop containing nucleoside triphosphate hydrolases"/>
    <property type="match status" value="1"/>
</dbReference>
<proteinExistence type="inferred from homology"/>
<feature type="domain" description="ABC transporter" evidence="9">
    <location>
        <begin position="8"/>
        <end position="238"/>
    </location>
</feature>
<dbReference type="InterPro" id="IPR003439">
    <property type="entry name" value="ABC_transporter-like_ATP-bd"/>
</dbReference>
<dbReference type="SMART" id="SM00382">
    <property type="entry name" value="AAA"/>
    <property type="match status" value="1"/>
</dbReference>
<dbReference type="InterPro" id="IPR003593">
    <property type="entry name" value="AAA+_ATPase"/>
</dbReference>
<dbReference type="Pfam" id="PF08402">
    <property type="entry name" value="TOBE_2"/>
    <property type="match status" value="1"/>
</dbReference>
<evidence type="ECO:0000313" key="10">
    <source>
        <dbReference type="EMBL" id="RDL44545.1"/>
    </source>
</evidence>
<dbReference type="Proteomes" id="UP000254326">
    <property type="component" value="Unassembled WGS sequence"/>
</dbReference>
<dbReference type="InterPro" id="IPR013611">
    <property type="entry name" value="Transp-assoc_OB_typ2"/>
</dbReference>
<evidence type="ECO:0000256" key="4">
    <source>
        <dbReference type="ARBA" id="ARBA00022741"/>
    </source>
</evidence>
<dbReference type="Gene3D" id="2.40.50.100">
    <property type="match status" value="1"/>
</dbReference>
<comment type="caution">
    <text evidence="10">The sequence shown here is derived from an EMBL/GenBank/DDBJ whole genome shotgun (WGS) entry which is preliminary data.</text>
</comment>
<name>A0A370U9V0_9GAMM</name>
<evidence type="ECO:0000313" key="11">
    <source>
        <dbReference type="Proteomes" id="UP000254326"/>
    </source>
</evidence>
<dbReference type="GO" id="GO:0005524">
    <property type="term" value="F:ATP binding"/>
    <property type="evidence" value="ECO:0007669"/>
    <property type="project" value="UniProtKB-KW"/>
</dbReference>
<dbReference type="InterPro" id="IPR012340">
    <property type="entry name" value="NA-bd_OB-fold"/>
</dbReference>
<dbReference type="InterPro" id="IPR050093">
    <property type="entry name" value="ABC_SmlMolc_Importer"/>
</dbReference>
<dbReference type="Gene3D" id="3.40.50.300">
    <property type="entry name" value="P-loop containing nucleotide triphosphate hydrolases"/>
    <property type="match status" value="1"/>
</dbReference>
<keyword evidence="5 8" id="KW-0067">ATP-binding</keyword>
<dbReference type="InterPro" id="IPR017871">
    <property type="entry name" value="ABC_transporter-like_CS"/>
</dbReference>
<dbReference type="EMBL" id="QKRA01000003">
    <property type="protein sequence ID" value="RDL44545.1"/>
    <property type="molecule type" value="Genomic_DNA"/>
</dbReference>
<comment type="catalytic activity">
    <reaction evidence="8">
        <text>ATP + H2O + polyamine-[polyamine-binding protein]Side 1 = ADP + phosphate + polyamineSide 2 + [polyamine-binding protein]Side 1.</text>
        <dbReference type="EC" id="7.6.2.11"/>
    </reaction>
</comment>
<dbReference type="PANTHER" id="PTHR42781">
    <property type="entry name" value="SPERMIDINE/PUTRESCINE IMPORT ATP-BINDING PROTEIN POTA"/>
    <property type="match status" value="1"/>
</dbReference>